<dbReference type="FunFam" id="1.10.390.10:FF:000016">
    <property type="entry name" value="Glutamyl aminopeptidase"/>
    <property type="match status" value="1"/>
</dbReference>
<feature type="compositionally biased region" description="Low complexity" evidence="24">
    <location>
        <begin position="961"/>
        <end position="1011"/>
    </location>
</feature>
<evidence type="ECO:0000256" key="1">
    <source>
        <dbReference type="ARBA" id="ARBA00000098"/>
    </source>
</evidence>
<accession>A0A8J2RYB3</accession>
<dbReference type="FunFam" id="1.25.50.20:FF:000001">
    <property type="entry name" value="Aminopeptidase"/>
    <property type="match status" value="1"/>
</dbReference>
<keyword evidence="20" id="KW-0325">Glycoprotein</keyword>
<dbReference type="SUPFAM" id="SSF55486">
    <property type="entry name" value="Metalloproteases ('zincins'), catalytic domain"/>
    <property type="match status" value="1"/>
</dbReference>
<organism evidence="29 30">
    <name type="scientific">Daphnia galeata</name>
    <dbReference type="NCBI Taxonomy" id="27404"/>
    <lineage>
        <taxon>Eukaryota</taxon>
        <taxon>Metazoa</taxon>
        <taxon>Ecdysozoa</taxon>
        <taxon>Arthropoda</taxon>
        <taxon>Crustacea</taxon>
        <taxon>Branchiopoda</taxon>
        <taxon>Diplostraca</taxon>
        <taxon>Cladocera</taxon>
        <taxon>Anomopoda</taxon>
        <taxon>Daphniidae</taxon>
        <taxon>Daphnia</taxon>
    </lineage>
</organism>
<keyword evidence="30" id="KW-1185">Reference proteome</keyword>
<name>A0A8J2RYB3_9CRUS</name>
<evidence type="ECO:0000256" key="24">
    <source>
        <dbReference type="SAM" id="MobiDB-lite"/>
    </source>
</evidence>
<sequence>MNRLIIAAVVLTSLLATSLTFSVKDNGKKSSYDPFAPDVPSWRAQQLDGEKSPSAVDWNDEIYRLPGDLLPSVYTLRLLPFLEEGNFTTDGHVTIFVDCVSDTKNIVLNSIDIDIHRTTITVLDLQTNSPMAIVGFEDLQSTVQKINIQTADSLKSGNSYKISMGFTSILNDKLIGFYRSSYVEDGVTKYLATSDMEPADARVAFPCFDEPDMKARFSIILGRKDSWFASSNMPKIGTNPIEGMPGYVWDFFDTTPVMSTYLVAMMVSEFVSTPSDPSLSNVKFRVLTRPELQKNAAYAANVGPRILEFFESFLGVDYPLAKEDLAAIPDFGPGAMENWGHIDFRENYLIIDENTTAASKQRVPEIIAHELAHMWFGDLVTMEWWTNIWLNEGFARYLQYFGADSVEPSYRLLEQFVVNTLQRVFVADSLETTHPMSQPELKSHVFDTIEYDKGASVLRMCAHFLGMDTFRRGLNRYLTKNAYNNTMEEDLWNTLEEQANIDGVILPDSLSTIMASWTQTENYPLITIKRSYIEGDGALVMQSRFLLPIEDDVETDPKTIWWVPLTYTHDFSLRPSTAWMSTETRKLVSLAATKDQWVIFNVDQAGFYRVAYDEANYGMIADQLIADHSRISIMNRAQLLDDAFVLAKVEKISYSIAFDLTLFLKYEREYVPWRAVLDELNYIDIMMFKEAQYADWKAYMTSLVKPYYNYVGFEETESDAHLTILSRNDALNWACKLKIADCVANVQSHYAALMNEPDMMLSPNKRNFLLCSGVENGRQAEWDFAYNQYRSSDDGSFLVAITCTRESAIIYNLLGMMLDPNSIRSEDVDTLFANLAANPLGNTMALDFLGRRWNDIEAALGTSHFVYFFRSLCDRLNKQAQYDQMIALRDAHIDILNSTTVEQGLDVIQANIEWMNLNQEEIGKWLMNPSTATALPTTTTEPTTVTTTEILTTTETMTTTVEPATEDTTTKSTATSTVFSTSSAKPTTTTPTTTTPTTTTPTTTTPTTTTPSSAVTVQPYMCFTLFFTLISRWILHN</sequence>
<dbReference type="FunFam" id="2.60.40.1730:FF:000012">
    <property type="entry name" value="Aminopeptidase N"/>
    <property type="match status" value="1"/>
</dbReference>
<feature type="binding site" evidence="22">
    <location>
        <position position="392"/>
    </location>
    <ligand>
        <name>Zn(2+)</name>
        <dbReference type="ChEBI" id="CHEBI:29105"/>
        <note>catalytic</note>
    </ligand>
</feature>
<dbReference type="AlphaFoldDB" id="A0A8J2RYB3"/>
<feature type="signal peptide" evidence="25">
    <location>
        <begin position="1"/>
        <end position="20"/>
    </location>
</feature>
<comment type="caution">
    <text evidence="29">The sequence shown here is derived from an EMBL/GenBank/DDBJ whole genome shotgun (WGS) entry which is preliminary data.</text>
</comment>
<evidence type="ECO:0000256" key="20">
    <source>
        <dbReference type="ARBA" id="ARBA00023180"/>
    </source>
</evidence>
<dbReference type="CDD" id="cd09601">
    <property type="entry name" value="M1_APN-Q_like"/>
    <property type="match status" value="1"/>
</dbReference>
<dbReference type="GO" id="GO:0098552">
    <property type="term" value="C:side of membrane"/>
    <property type="evidence" value="ECO:0007669"/>
    <property type="project" value="UniProtKB-KW"/>
</dbReference>
<dbReference type="InterPro" id="IPR027268">
    <property type="entry name" value="Peptidase_M4/M1_CTD_sf"/>
</dbReference>
<dbReference type="InterPro" id="IPR045357">
    <property type="entry name" value="Aminopeptidase_N-like_N"/>
</dbReference>
<comment type="catalytic activity">
    <reaction evidence="1">
        <text>Release of an N-terminal amino acid, Xaa-|-Yaa- from a peptide, amide or arylamide. Xaa is preferably Ala, but may be most amino acids including Pro (slow action). When a terminal hydrophobic residue is followed by a prolyl residue, the two may be released as an intact Xaa-Pro dipeptide.</text>
        <dbReference type="EC" id="3.4.11.2"/>
    </reaction>
</comment>
<dbReference type="GO" id="GO:0008270">
    <property type="term" value="F:zinc ion binding"/>
    <property type="evidence" value="ECO:0007669"/>
    <property type="project" value="InterPro"/>
</dbReference>
<dbReference type="EMBL" id="CAKKLH010000190">
    <property type="protein sequence ID" value="CAH0105565.1"/>
    <property type="molecule type" value="Genomic_DNA"/>
</dbReference>
<dbReference type="OrthoDB" id="510539at2759"/>
<dbReference type="Pfam" id="PF11838">
    <property type="entry name" value="ERAP1_C"/>
    <property type="match status" value="1"/>
</dbReference>
<keyword evidence="18" id="KW-0472">Membrane</keyword>
<dbReference type="PANTHER" id="PTHR11533">
    <property type="entry name" value="PROTEASE M1 ZINC METALLOPROTEASE"/>
    <property type="match status" value="1"/>
</dbReference>
<keyword evidence="8" id="KW-0449">Lipoprotein</keyword>
<evidence type="ECO:0000256" key="22">
    <source>
        <dbReference type="PIRSR" id="PIRSR634016-3"/>
    </source>
</evidence>
<dbReference type="GO" id="GO:0042277">
    <property type="term" value="F:peptide binding"/>
    <property type="evidence" value="ECO:0007669"/>
    <property type="project" value="TreeGrafter"/>
</dbReference>
<evidence type="ECO:0000313" key="29">
    <source>
        <dbReference type="EMBL" id="CAH0105565.1"/>
    </source>
</evidence>
<keyword evidence="7" id="KW-1003">Cell membrane</keyword>
<evidence type="ECO:0000259" key="26">
    <source>
        <dbReference type="Pfam" id="PF01433"/>
    </source>
</evidence>
<dbReference type="GO" id="GO:0006508">
    <property type="term" value="P:proteolysis"/>
    <property type="evidence" value="ECO:0007669"/>
    <property type="project" value="UniProtKB-KW"/>
</dbReference>
<dbReference type="Gene3D" id="2.60.40.1910">
    <property type="match status" value="1"/>
</dbReference>
<proteinExistence type="inferred from homology"/>
<evidence type="ECO:0000256" key="16">
    <source>
        <dbReference type="ARBA" id="ARBA00022989"/>
    </source>
</evidence>
<keyword evidence="10" id="KW-0812">Transmembrane</keyword>
<dbReference type="InterPro" id="IPR034016">
    <property type="entry name" value="M1_APN-typ"/>
</dbReference>
<dbReference type="GO" id="GO:0005615">
    <property type="term" value="C:extracellular space"/>
    <property type="evidence" value="ECO:0007669"/>
    <property type="project" value="TreeGrafter"/>
</dbReference>
<dbReference type="GO" id="GO:0070006">
    <property type="term" value="F:metalloaminopeptidase activity"/>
    <property type="evidence" value="ECO:0007669"/>
    <property type="project" value="TreeGrafter"/>
</dbReference>
<feature type="site" description="Transition state stabilizer" evidence="23">
    <location>
        <position position="451"/>
    </location>
</feature>
<keyword evidence="15" id="KW-0735">Signal-anchor</keyword>
<feature type="binding site" evidence="22">
    <location>
        <position position="373"/>
    </location>
    <ligand>
        <name>Zn(2+)</name>
        <dbReference type="ChEBI" id="CHEBI:29105"/>
        <note>catalytic</note>
    </ligand>
</feature>
<evidence type="ECO:0000313" key="30">
    <source>
        <dbReference type="Proteomes" id="UP000789390"/>
    </source>
</evidence>
<evidence type="ECO:0000256" key="7">
    <source>
        <dbReference type="ARBA" id="ARBA00022475"/>
    </source>
</evidence>
<evidence type="ECO:0000256" key="23">
    <source>
        <dbReference type="PIRSR" id="PIRSR634016-4"/>
    </source>
</evidence>
<dbReference type="Pfam" id="PF01433">
    <property type="entry name" value="Peptidase_M1"/>
    <property type="match status" value="1"/>
</dbReference>
<dbReference type="Proteomes" id="UP000789390">
    <property type="component" value="Unassembled WGS sequence"/>
</dbReference>
<dbReference type="InterPro" id="IPR014782">
    <property type="entry name" value="Peptidase_M1_dom"/>
</dbReference>
<evidence type="ECO:0000256" key="9">
    <source>
        <dbReference type="ARBA" id="ARBA00022670"/>
    </source>
</evidence>
<feature type="binding site" evidence="22">
    <location>
        <position position="369"/>
    </location>
    <ligand>
        <name>Zn(2+)</name>
        <dbReference type="ChEBI" id="CHEBI:29105"/>
        <note>catalytic</note>
    </ligand>
</feature>
<evidence type="ECO:0000256" key="4">
    <source>
        <dbReference type="ARBA" id="ARBA00010136"/>
    </source>
</evidence>
<evidence type="ECO:0000256" key="19">
    <source>
        <dbReference type="ARBA" id="ARBA00023157"/>
    </source>
</evidence>
<evidence type="ECO:0000256" key="15">
    <source>
        <dbReference type="ARBA" id="ARBA00022968"/>
    </source>
</evidence>
<dbReference type="InterPro" id="IPR024571">
    <property type="entry name" value="ERAP1-like_C_dom"/>
</dbReference>
<keyword evidence="13" id="KW-0378">Hydrolase</keyword>
<dbReference type="Gene3D" id="2.60.40.1730">
    <property type="entry name" value="tricorn interacting facor f3 domain"/>
    <property type="match status" value="1"/>
</dbReference>
<dbReference type="InterPro" id="IPR001930">
    <property type="entry name" value="Peptidase_M1"/>
</dbReference>
<evidence type="ECO:0000256" key="21">
    <source>
        <dbReference type="PIRSR" id="PIRSR634016-1"/>
    </source>
</evidence>
<dbReference type="FunFam" id="2.60.40.1910:FF:000008">
    <property type="entry name" value="Aminopeptidase"/>
    <property type="match status" value="1"/>
</dbReference>
<keyword evidence="16" id="KW-1133">Transmembrane helix</keyword>
<dbReference type="SUPFAM" id="SSF63737">
    <property type="entry name" value="Leukotriene A4 hydrolase N-terminal domain"/>
    <property type="match status" value="1"/>
</dbReference>
<feature type="domain" description="ERAP1-like C-terminal" evidence="27">
    <location>
        <begin position="597"/>
        <end position="909"/>
    </location>
</feature>
<keyword evidence="14 22" id="KW-0862">Zinc</keyword>
<dbReference type="PANTHER" id="PTHR11533:SF294">
    <property type="entry name" value="THYROTROPIN-RELEASING HORMONE-DEGRADING ECTOENZYME"/>
    <property type="match status" value="1"/>
</dbReference>
<comment type="similarity">
    <text evidence="4">Belongs to the peptidase M1 family.</text>
</comment>
<evidence type="ECO:0000256" key="11">
    <source>
        <dbReference type="ARBA" id="ARBA00022723"/>
    </source>
</evidence>
<keyword evidence="11 22" id="KW-0479">Metal-binding</keyword>
<evidence type="ECO:0000256" key="13">
    <source>
        <dbReference type="ARBA" id="ARBA00022801"/>
    </source>
</evidence>
<feature type="domain" description="Aminopeptidase N-like N-terminal" evidence="28">
    <location>
        <begin position="71"/>
        <end position="262"/>
    </location>
</feature>
<dbReference type="GO" id="GO:0005737">
    <property type="term" value="C:cytoplasm"/>
    <property type="evidence" value="ECO:0007669"/>
    <property type="project" value="TreeGrafter"/>
</dbReference>
<dbReference type="InterPro" id="IPR042097">
    <property type="entry name" value="Aminopeptidase_N-like_N_sf"/>
</dbReference>
<dbReference type="Pfam" id="PF17900">
    <property type="entry name" value="Peptidase_M1_N"/>
    <property type="match status" value="1"/>
</dbReference>
<keyword evidence="12 25" id="KW-0732">Signal</keyword>
<gene>
    <name evidence="29" type="ORF">DGAL_LOCUS8620</name>
</gene>
<dbReference type="Gene3D" id="1.25.50.20">
    <property type="match status" value="1"/>
</dbReference>
<evidence type="ECO:0000256" key="5">
    <source>
        <dbReference type="ARBA" id="ARBA00012564"/>
    </source>
</evidence>
<dbReference type="Gene3D" id="1.10.390.10">
    <property type="entry name" value="Neutral Protease Domain 2"/>
    <property type="match status" value="1"/>
</dbReference>
<evidence type="ECO:0000259" key="28">
    <source>
        <dbReference type="Pfam" id="PF17900"/>
    </source>
</evidence>
<evidence type="ECO:0000256" key="6">
    <source>
        <dbReference type="ARBA" id="ARBA00015611"/>
    </source>
</evidence>
<protein>
    <recommendedName>
        <fullName evidence="6">Aminopeptidase N</fullName>
        <ecNumber evidence="5">3.4.11.2</ecNumber>
    </recommendedName>
</protein>
<evidence type="ECO:0000256" key="2">
    <source>
        <dbReference type="ARBA" id="ARBA00004606"/>
    </source>
</evidence>
<dbReference type="GO" id="GO:0043171">
    <property type="term" value="P:peptide catabolic process"/>
    <property type="evidence" value="ECO:0007669"/>
    <property type="project" value="TreeGrafter"/>
</dbReference>
<evidence type="ECO:0000256" key="3">
    <source>
        <dbReference type="ARBA" id="ARBA00004609"/>
    </source>
</evidence>
<feature type="region of interest" description="Disordered" evidence="24">
    <location>
        <begin position="961"/>
        <end position="1013"/>
    </location>
</feature>
<feature type="chain" id="PRO_5035156124" description="Aminopeptidase N" evidence="25">
    <location>
        <begin position="21"/>
        <end position="1037"/>
    </location>
</feature>
<dbReference type="GO" id="GO:0005886">
    <property type="term" value="C:plasma membrane"/>
    <property type="evidence" value="ECO:0007669"/>
    <property type="project" value="UniProtKB-SubCell"/>
</dbReference>
<dbReference type="GO" id="GO:0016285">
    <property type="term" value="F:alanyl aminopeptidase activity"/>
    <property type="evidence" value="ECO:0007669"/>
    <property type="project" value="UniProtKB-EC"/>
</dbReference>
<evidence type="ECO:0000256" key="18">
    <source>
        <dbReference type="ARBA" id="ARBA00023136"/>
    </source>
</evidence>
<evidence type="ECO:0000259" key="27">
    <source>
        <dbReference type="Pfam" id="PF11838"/>
    </source>
</evidence>
<evidence type="ECO:0000256" key="25">
    <source>
        <dbReference type="SAM" id="SignalP"/>
    </source>
</evidence>
<feature type="domain" description="Peptidase M1 membrane alanine aminopeptidase" evidence="26">
    <location>
        <begin position="298"/>
        <end position="517"/>
    </location>
</feature>
<keyword evidence="17" id="KW-0482">Metalloprotease</keyword>
<evidence type="ECO:0000256" key="14">
    <source>
        <dbReference type="ARBA" id="ARBA00022833"/>
    </source>
</evidence>
<keyword evidence="9" id="KW-0645">Protease</keyword>
<dbReference type="InterPro" id="IPR050344">
    <property type="entry name" value="Peptidase_M1_aminopeptidases"/>
</dbReference>
<dbReference type="EC" id="3.4.11.2" evidence="5"/>
<evidence type="ECO:0000256" key="8">
    <source>
        <dbReference type="ARBA" id="ARBA00022622"/>
    </source>
</evidence>
<comment type="subcellular location">
    <subcellularLocation>
        <location evidence="3">Cell membrane</location>
        <topology evidence="3">Lipid-anchor</topology>
        <topology evidence="3">GPI-anchor</topology>
    </subcellularLocation>
    <subcellularLocation>
        <location evidence="2">Membrane</location>
        <topology evidence="2">Single-pass type II membrane protein</topology>
    </subcellularLocation>
</comment>
<evidence type="ECO:0000256" key="17">
    <source>
        <dbReference type="ARBA" id="ARBA00023049"/>
    </source>
</evidence>
<keyword evidence="19" id="KW-1015">Disulfide bond</keyword>
<reference evidence="29" key="1">
    <citation type="submission" date="2021-11" db="EMBL/GenBank/DDBJ databases">
        <authorList>
            <person name="Schell T."/>
        </authorList>
    </citation>
    <scope>NUCLEOTIDE SEQUENCE</scope>
    <source>
        <strain evidence="29">M5</strain>
    </source>
</reference>
<dbReference type="PRINTS" id="PR00756">
    <property type="entry name" value="ALADIPTASE"/>
</dbReference>
<evidence type="ECO:0000256" key="10">
    <source>
        <dbReference type="ARBA" id="ARBA00022692"/>
    </source>
</evidence>
<keyword evidence="8" id="KW-0336">GPI-anchor</keyword>
<comment type="cofactor">
    <cofactor evidence="22">
        <name>Zn(2+)</name>
        <dbReference type="ChEBI" id="CHEBI:29105"/>
    </cofactor>
    <text evidence="22">Binds 1 zinc ion per subunit.</text>
</comment>
<feature type="active site" description="Proton acceptor" evidence="21">
    <location>
        <position position="370"/>
    </location>
</feature>
<evidence type="ECO:0000256" key="12">
    <source>
        <dbReference type="ARBA" id="ARBA00022729"/>
    </source>
</evidence>